<feature type="compositionally biased region" description="Polar residues" evidence="1">
    <location>
        <begin position="10"/>
        <end position="20"/>
    </location>
</feature>
<evidence type="ECO:0000313" key="4">
    <source>
        <dbReference type="Proteomes" id="UP001196980"/>
    </source>
</evidence>
<dbReference type="EMBL" id="JABXWD010000521">
    <property type="protein sequence ID" value="MBV6343295.1"/>
    <property type="molecule type" value="Genomic_DNA"/>
</dbReference>
<proteinExistence type="predicted"/>
<feature type="region of interest" description="Disordered" evidence="1">
    <location>
        <begin position="1"/>
        <end position="20"/>
    </location>
</feature>
<feature type="transmembrane region" description="Helical" evidence="2">
    <location>
        <begin position="136"/>
        <end position="152"/>
    </location>
</feature>
<organism evidence="3 4">
    <name type="scientific">Candidatus Magnetobacterium casense</name>
    <dbReference type="NCBI Taxonomy" id="1455061"/>
    <lineage>
        <taxon>Bacteria</taxon>
        <taxon>Pseudomonadati</taxon>
        <taxon>Nitrospirota</taxon>
        <taxon>Thermodesulfovibrionia</taxon>
        <taxon>Thermodesulfovibrionales</taxon>
        <taxon>Candidatus Magnetobacteriaceae</taxon>
        <taxon>Candidatus Magnetobacterium</taxon>
    </lineage>
</organism>
<feature type="transmembrane region" description="Helical" evidence="2">
    <location>
        <begin position="103"/>
        <end position="124"/>
    </location>
</feature>
<keyword evidence="4" id="KW-1185">Reference proteome</keyword>
<evidence type="ECO:0000313" key="3">
    <source>
        <dbReference type="EMBL" id="MBV6343295.1"/>
    </source>
</evidence>
<feature type="transmembrane region" description="Helical" evidence="2">
    <location>
        <begin position="158"/>
        <end position="174"/>
    </location>
</feature>
<keyword evidence="2" id="KW-0472">Membrane</keyword>
<sequence length="180" mass="20437">QLEYKPDSIIQGTTLPDEQNDNDATITWGTNPTGVTTEMSELQFDQSYNESYYYQYLAPGSTDIINPDPETMTGDVDLVRLRGNPLYPFVQLLSIDGFLNERLVWLGLAWFLLILAMFGVHLGFDTKKGTEKPQHFVLTTITGMGLSILFYTMGIFPWWVMLLMAFGLIGAIIWERQPVI</sequence>
<evidence type="ECO:0000256" key="2">
    <source>
        <dbReference type="SAM" id="Phobius"/>
    </source>
</evidence>
<feature type="non-terminal residue" evidence="3">
    <location>
        <position position="1"/>
    </location>
</feature>
<name>A0ABS6S376_9BACT</name>
<keyword evidence="2" id="KW-1133">Transmembrane helix</keyword>
<gene>
    <name evidence="3" type="ORF">HWQ67_17090</name>
</gene>
<evidence type="ECO:0000256" key="1">
    <source>
        <dbReference type="SAM" id="MobiDB-lite"/>
    </source>
</evidence>
<reference evidence="3 4" key="1">
    <citation type="journal article" date="2020" name="J Geophys Res Biogeosci">
        <title>Magnetotaxis as an Adaptation to Enable Bacterial Shuttling of Microbial Sulfur and Sulfur Cycling Across Aquatic Oxic#Anoxic Interfaces.</title>
        <authorList>
            <person name="Li J."/>
            <person name="Liu P."/>
            <person name="Wang J."/>
            <person name="Roberts A.P."/>
            <person name="Pan Y."/>
        </authorList>
    </citation>
    <scope>NUCLEOTIDE SEQUENCE [LARGE SCALE GENOMIC DNA]</scope>
    <source>
        <strain evidence="3 4">MYR-1_YQ</strain>
    </source>
</reference>
<protein>
    <submittedName>
        <fullName evidence="3">Uncharacterized protein</fullName>
    </submittedName>
</protein>
<keyword evidence="2" id="KW-0812">Transmembrane</keyword>
<dbReference type="Proteomes" id="UP001196980">
    <property type="component" value="Unassembled WGS sequence"/>
</dbReference>
<dbReference type="RefSeq" id="WP_218253904.1">
    <property type="nucleotide sequence ID" value="NZ_JABXWD010000521.1"/>
</dbReference>
<accession>A0ABS6S376</accession>
<comment type="caution">
    <text evidence="3">The sequence shown here is derived from an EMBL/GenBank/DDBJ whole genome shotgun (WGS) entry which is preliminary data.</text>
</comment>